<feature type="compositionally biased region" description="Basic and acidic residues" evidence="1">
    <location>
        <begin position="38"/>
        <end position="47"/>
    </location>
</feature>
<protein>
    <submittedName>
        <fullName evidence="2">Uncharacterized protein</fullName>
    </submittedName>
</protein>
<evidence type="ECO:0000313" key="2">
    <source>
        <dbReference type="EMBL" id="KAK8374167.1"/>
    </source>
</evidence>
<evidence type="ECO:0000313" key="3">
    <source>
        <dbReference type="Proteomes" id="UP001487740"/>
    </source>
</evidence>
<organism evidence="2 3">
    <name type="scientific">Scylla paramamosain</name>
    <name type="common">Mud crab</name>
    <dbReference type="NCBI Taxonomy" id="85552"/>
    <lineage>
        <taxon>Eukaryota</taxon>
        <taxon>Metazoa</taxon>
        <taxon>Ecdysozoa</taxon>
        <taxon>Arthropoda</taxon>
        <taxon>Crustacea</taxon>
        <taxon>Multicrustacea</taxon>
        <taxon>Malacostraca</taxon>
        <taxon>Eumalacostraca</taxon>
        <taxon>Eucarida</taxon>
        <taxon>Decapoda</taxon>
        <taxon>Pleocyemata</taxon>
        <taxon>Brachyura</taxon>
        <taxon>Eubrachyura</taxon>
        <taxon>Portunoidea</taxon>
        <taxon>Portunidae</taxon>
        <taxon>Portuninae</taxon>
        <taxon>Scylla</taxon>
    </lineage>
</organism>
<accession>A0AAW0SJ67</accession>
<proteinExistence type="predicted"/>
<feature type="region of interest" description="Disordered" evidence="1">
    <location>
        <begin position="38"/>
        <end position="60"/>
    </location>
</feature>
<dbReference type="EMBL" id="JARAKH010000543">
    <property type="protein sequence ID" value="KAK8374167.1"/>
    <property type="molecule type" value="Genomic_DNA"/>
</dbReference>
<dbReference type="Proteomes" id="UP001487740">
    <property type="component" value="Unassembled WGS sequence"/>
</dbReference>
<sequence>MDKRGRWRDKKESYRDRSRFAQGNKWIMSSDDDKRVDDAMLVEEDRQQQQSPDDAPSTKLVCGEDTTERALTKALKINIGNSIRTAIAKLIVKIEIVKYVEKFNIINGKLPSNKFRNLLVDINIKIIDIREFINKRQYKNMTDYVNETASDANASENTKDYIISALIDALNGTDDLINFFKQPSLEERETEDNAFFPVMLMQDFIGTTSAGESEDKIKKLRSLRITGEVPVPIRDRNILELMQFPY</sequence>
<evidence type="ECO:0000256" key="1">
    <source>
        <dbReference type="SAM" id="MobiDB-lite"/>
    </source>
</evidence>
<name>A0AAW0SJ67_SCYPA</name>
<gene>
    <name evidence="2" type="ORF">O3P69_007882</name>
</gene>
<reference evidence="2 3" key="1">
    <citation type="submission" date="2023-03" db="EMBL/GenBank/DDBJ databases">
        <title>High-quality genome of Scylla paramamosain provides insights in environmental adaptation.</title>
        <authorList>
            <person name="Zhang L."/>
        </authorList>
    </citation>
    <scope>NUCLEOTIDE SEQUENCE [LARGE SCALE GENOMIC DNA]</scope>
    <source>
        <strain evidence="2">LZ_2023a</strain>
        <tissue evidence="2">Muscle</tissue>
    </source>
</reference>
<dbReference type="AlphaFoldDB" id="A0AAW0SJ67"/>
<keyword evidence="3" id="KW-1185">Reference proteome</keyword>
<comment type="caution">
    <text evidence="2">The sequence shown here is derived from an EMBL/GenBank/DDBJ whole genome shotgun (WGS) entry which is preliminary data.</text>
</comment>